<comment type="caution">
    <text evidence="2">The sequence shown here is derived from an EMBL/GenBank/DDBJ whole genome shotgun (WGS) entry which is preliminary data.</text>
</comment>
<keyword evidence="3" id="KW-1185">Reference proteome</keyword>
<dbReference type="Proteomes" id="UP001239462">
    <property type="component" value="Unassembled WGS sequence"/>
</dbReference>
<sequence>MRKDVKRSLFVWPLTAATLVILLGGVALQRNAFTRALAGRTAGLWFSIVHPDGEISLPDVDQKTVAVQKETPGIAELASHDSAKTESPLASESSEHRSPAQLSTVPTATSAPELPTRSNAFEIAIANPSVTPEVTSDREESESTSDLSAIESWLDAPINVKQPVVAGIPAPTLNSQSDLFGFDVVAEPASSRQRQPQRQATEIAESTPESPVIDLSPELLDLTVGASVLTHDKSLDLPLVDHDASQSVELIPPRLAERPTTDDFQVERIAKESRPPSRLSPELESDLSAKAIPALGEHETPQRTELQQASPAIVDLADEASEESNAEPSRPLAKARSKTWPVAVKLLEQLDQLDRVAATQPRENLIRTANVPVGPQMVVSSNDLLDWSSTVRGILEQLPQTKRLGDDQVPAMLDQLQQACHFAFSHAEAIAYRSEQVAWLQAAYSVQRRLLVWYPIYQINSGDYPQTQYVGDDLVGAIEAIDTLKSALPETGDADGWDQFLLLSDLGLAFTSGTDGDRQELSQKFLSRIQWPNLEASHRNWLDSEAVEAVAVAVRPWATGPIDYSAFLHQIEKAESNAIDLVTAEVAQSMQALRYARHQSVKQLADNIDLYYRNANVRFSITDEMLNQLLPEIPSRHVPVRTTMLGSRVTGVSTIESQLGLSLRPAYGAWEIDLRTNGSVSTRSIGRRGPAAVRTSSNNPFSASTPISIKPSNVELGAVDVSVGGASRLRGINTHYDDWPLVGSLVRAFAEMEYLEKASLSNRMARERIQTEVGEEITATVREKVDQSSERFAQSIFGPLTRLQLKPQVVDMQSTNNRLIARYRMAGDWQLAAMTPRPRALTGSLMSLQIHQSALNNTLEQLVPQDEVMPIRDVLSQCFDLLGMQDKTVPEDIPEDIQIQFAKHRPITVEIEDGKVWVTMRIIRLQDNDHLKLRNFIVRATYVPQIDGLGASLVRDGHLSISGPGMSMRTRLPVRAVFNKVLAHSRPLQLTSDELLQERVSEDTKITQFELRDGWIGMSIGHMQEQQTVAGRPRGIR</sequence>
<proteinExistence type="predicted"/>
<feature type="region of interest" description="Disordered" evidence="1">
    <location>
        <begin position="73"/>
        <end position="114"/>
    </location>
</feature>
<feature type="compositionally biased region" description="Polar residues" evidence="1">
    <location>
        <begin position="100"/>
        <end position="110"/>
    </location>
</feature>
<evidence type="ECO:0000256" key="1">
    <source>
        <dbReference type="SAM" id="MobiDB-lite"/>
    </source>
</evidence>
<gene>
    <name evidence="2" type="ORF">QTN89_02505</name>
</gene>
<feature type="region of interest" description="Disordered" evidence="1">
    <location>
        <begin position="188"/>
        <end position="210"/>
    </location>
</feature>
<accession>A0ABT7PCQ6</accession>
<organism evidence="2 3">
    <name type="scientific">Roseiconus lacunae</name>
    <dbReference type="NCBI Taxonomy" id="2605694"/>
    <lineage>
        <taxon>Bacteria</taxon>
        <taxon>Pseudomonadati</taxon>
        <taxon>Planctomycetota</taxon>
        <taxon>Planctomycetia</taxon>
        <taxon>Pirellulales</taxon>
        <taxon>Pirellulaceae</taxon>
        <taxon>Roseiconus</taxon>
    </lineage>
</organism>
<dbReference type="EMBL" id="JASZZN010000002">
    <property type="protein sequence ID" value="MDM4014285.1"/>
    <property type="molecule type" value="Genomic_DNA"/>
</dbReference>
<evidence type="ECO:0000313" key="2">
    <source>
        <dbReference type="EMBL" id="MDM4014285.1"/>
    </source>
</evidence>
<evidence type="ECO:0000313" key="3">
    <source>
        <dbReference type="Proteomes" id="UP001239462"/>
    </source>
</evidence>
<feature type="region of interest" description="Disordered" evidence="1">
    <location>
        <begin position="127"/>
        <end position="146"/>
    </location>
</feature>
<feature type="compositionally biased region" description="Polar residues" evidence="1">
    <location>
        <begin position="694"/>
        <end position="704"/>
    </location>
</feature>
<feature type="region of interest" description="Disordered" evidence="1">
    <location>
        <begin position="681"/>
        <end position="704"/>
    </location>
</feature>
<reference evidence="2 3" key="1">
    <citation type="submission" date="2023-06" db="EMBL/GenBank/DDBJ databases">
        <title>Roseiconus lacunae JC819 isolated from Gulf of Mannar region, Tamil Nadu.</title>
        <authorList>
            <person name="Pk S."/>
            <person name="Ch S."/>
            <person name="Ch V.R."/>
        </authorList>
    </citation>
    <scope>NUCLEOTIDE SEQUENCE [LARGE SCALE GENOMIC DNA]</scope>
    <source>
        <strain evidence="2 3">JC819</strain>
    </source>
</reference>
<name>A0ABT7PCQ6_9BACT</name>
<feature type="compositionally biased region" description="Low complexity" evidence="1">
    <location>
        <begin position="188"/>
        <end position="200"/>
    </location>
</feature>
<dbReference type="RefSeq" id="WP_289162070.1">
    <property type="nucleotide sequence ID" value="NZ_JASZZN010000002.1"/>
</dbReference>
<protein>
    <submittedName>
        <fullName evidence="2">Uncharacterized protein</fullName>
    </submittedName>
</protein>